<accession>A0A212LVK0</accession>
<evidence type="ECO:0000259" key="2">
    <source>
        <dbReference type="Pfam" id="PF03544"/>
    </source>
</evidence>
<feature type="domain" description="TonB C-terminal" evidence="2">
    <location>
        <begin position="61"/>
        <end position="119"/>
    </location>
</feature>
<gene>
    <name evidence="3" type="ORF">KL86SPO_40057</name>
</gene>
<protein>
    <submittedName>
        <fullName evidence="3">TonB domain-containing protein</fullName>
    </submittedName>
</protein>
<dbReference type="Gene3D" id="3.30.1150.10">
    <property type="match status" value="1"/>
</dbReference>
<evidence type="ECO:0000313" key="3">
    <source>
        <dbReference type="EMBL" id="SCM81573.1"/>
    </source>
</evidence>
<name>A0A212LVK0_9FIRM</name>
<dbReference type="InterPro" id="IPR037682">
    <property type="entry name" value="TonB_C"/>
</dbReference>
<proteinExistence type="predicted"/>
<feature type="signal peptide" evidence="1">
    <location>
        <begin position="1"/>
        <end position="27"/>
    </location>
</feature>
<dbReference type="GO" id="GO:0055085">
    <property type="term" value="P:transmembrane transport"/>
    <property type="evidence" value="ECO:0007669"/>
    <property type="project" value="InterPro"/>
</dbReference>
<evidence type="ECO:0000256" key="1">
    <source>
        <dbReference type="SAM" id="SignalP"/>
    </source>
</evidence>
<dbReference type="EMBL" id="FMJE01000004">
    <property type="protein sequence ID" value="SCM81573.1"/>
    <property type="molecule type" value="Genomic_DNA"/>
</dbReference>
<keyword evidence="1" id="KW-0732">Signal</keyword>
<dbReference type="RefSeq" id="WP_288184565.1">
    <property type="nucleotide sequence ID" value="NZ_LT608335.1"/>
</dbReference>
<dbReference type="AlphaFoldDB" id="A0A212LVK0"/>
<organism evidence="3">
    <name type="scientific">uncultured Sporomusa sp</name>
    <dbReference type="NCBI Taxonomy" id="307249"/>
    <lineage>
        <taxon>Bacteria</taxon>
        <taxon>Bacillati</taxon>
        <taxon>Bacillota</taxon>
        <taxon>Negativicutes</taxon>
        <taxon>Selenomonadales</taxon>
        <taxon>Sporomusaceae</taxon>
        <taxon>Sporomusa</taxon>
        <taxon>environmental samples</taxon>
    </lineage>
</organism>
<reference evidence="3" key="1">
    <citation type="submission" date="2016-08" db="EMBL/GenBank/DDBJ databases">
        <authorList>
            <person name="Seilhamer J.J."/>
        </authorList>
    </citation>
    <scope>NUCLEOTIDE SEQUENCE</scope>
    <source>
        <strain evidence="3">86</strain>
    </source>
</reference>
<sequence length="143" mass="15532">MKYFPKMQLLIAGFLVILISLAAPVMANNNSPVTPPKIISLAPVSLSDELREKYSEQTILVKVKATVSAIGIIDSDIKIVTSSGDVLFDQAVIDSMKQSVFSPAYTSDNQAVACSILFPLQVNVEKYVPEEQVNNEETVKAAE</sequence>
<feature type="chain" id="PRO_5012532900" evidence="1">
    <location>
        <begin position="28"/>
        <end position="143"/>
    </location>
</feature>
<dbReference type="Pfam" id="PF03544">
    <property type="entry name" value="TonB_C"/>
    <property type="match status" value="1"/>
</dbReference>
<dbReference type="SUPFAM" id="SSF74653">
    <property type="entry name" value="TolA/TonB C-terminal domain"/>
    <property type="match status" value="1"/>
</dbReference>